<accession>A0A660KQR1</accession>
<protein>
    <submittedName>
        <fullName evidence="1">Uncharacterized protein</fullName>
    </submittedName>
</protein>
<organism evidence="1 2">
    <name type="scientific">Carpinus fangiana</name>
    <dbReference type="NCBI Taxonomy" id="176857"/>
    <lineage>
        <taxon>Eukaryota</taxon>
        <taxon>Viridiplantae</taxon>
        <taxon>Streptophyta</taxon>
        <taxon>Embryophyta</taxon>
        <taxon>Tracheophyta</taxon>
        <taxon>Spermatophyta</taxon>
        <taxon>Magnoliopsida</taxon>
        <taxon>eudicotyledons</taxon>
        <taxon>Gunneridae</taxon>
        <taxon>Pentapetalae</taxon>
        <taxon>rosids</taxon>
        <taxon>fabids</taxon>
        <taxon>Fagales</taxon>
        <taxon>Betulaceae</taxon>
        <taxon>Carpinus</taxon>
    </lineage>
</organism>
<evidence type="ECO:0000313" key="1">
    <source>
        <dbReference type="EMBL" id="KAE8038124.1"/>
    </source>
</evidence>
<sequence>MPSHGFQVKALISLTEALPQPPDNEKSFLSAAEVVEVSAAASGLPEHLNRLDLLP</sequence>
<name>A0A660KQR1_9ROSI</name>
<dbReference type="Proteomes" id="UP000327013">
    <property type="component" value="Chromosome 4"/>
</dbReference>
<gene>
    <name evidence="1" type="ORF">FH972_010666</name>
</gene>
<dbReference type="EMBL" id="CM017324">
    <property type="protein sequence ID" value="KAE8038124.1"/>
    <property type="molecule type" value="Genomic_DNA"/>
</dbReference>
<evidence type="ECO:0000313" key="2">
    <source>
        <dbReference type="Proteomes" id="UP000327013"/>
    </source>
</evidence>
<reference evidence="1 2" key="1">
    <citation type="submission" date="2019-06" db="EMBL/GenBank/DDBJ databases">
        <title>A chromosomal-level reference genome of Carpinus fangiana (Coryloideae, Betulaceae).</title>
        <authorList>
            <person name="Yang X."/>
            <person name="Wang Z."/>
            <person name="Zhang L."/>
            <person name="Hao G."/>
            <person name="Liu J."/>
            <person name="Yang Y."/>
        </authorList>
    </citation>
    <scope>NUCLEOTIDE SEQUENCE [LARGE SCALE GENOMIC DNA]</scope>
    <source>
        <strain evidence="1">Cfa_2016G</strain>
        <tissue evidence="1">Leaf</tissue>
    </source>
</reference>
<proteinExistence type="predicted"/>
<dbReference type="AlphaFoldDB" id="A0A660KQR1"/>
<keyword evidence="2" id="KW-1185">Reference proteome</keyword>